<evidence type="ECO:0000259" key="2">
    <source>
        <dbReference type="Pfam" id="PF14258"/>
    </source>
</evidence>
<sequence length="375" mass="43699">MQNRKVWFTLIGLIALLLFLTYFIESYNPKAYPHYVSDSPSPTGVKAIYTYLDDEHKVKKWSHSPNLLTNEDANQVLIMVEPYFTPEQEEADGYLDFIKAGNKIVLFKSNPRGMFDSKTLPVETDPFNEEAITIKNKDGKEFDAFFQATNRIIPSEREKVLLEDDVGVIATSQNIGEGELITTISPEWILNGNLSNYDHIPLVLSLIEDHDVSVYYFDEYVHGTKNASTVTTLYPAWFLVLLLQGGIIVLLWVWYKGKRFGPVIVPREETVRYSDESIRALSAWYLRGRYYHESINIQADYVKQLLQEKWGIPFQRDWSDLSTKLVQRWTRKNERDIKQYLDDLTKIVKTEKLSKQDYLIWSNKLDELRKEVEKG</sequence>
<proteinExistence type="predicted"/>
<dbReference type="OrthoDB" id="2935725at2"/>
<accession>A0A4S3PLA3</accession>
<comment type="caution">
    <text evidence="3">The sequence shown here is derived from an EMBL/GenBank/DDBJ whole genome shotgun (WGS) entry which is preliminary data.</text>
</comment>
<dbReference type="Pfam" id="PF14258">
    <property type="entry name" value="DUF4350"/>
    <property type="match status" value="1"/>
</dbReference>
<evidence type="ECO:0000256" key="1">
    <source>
        <dbReference type="SAM" id="Phobius"/>
    </source>
</evidence>
<evidence type="ECO:0000313" key="3">
    <source>
        <dbReference type="EMBL" id="THE10267.1"/>
    </source>
</evidence>
<dbReference type="AlphaFoldDB" id="A0A4S3PLA3"/>
<keyword evidence="1" id="KW-1133">Transmembrane helix</keyword>
<dbReference type="RefSeq" id="WP_136381257.1">
    <property type="nucleotide sequence ID" value="NZ_SLUB01000051.1"/>
</dbReference>
<feature type="transmembrane region" description="Helical" evidence="1">
    <location>
        <begin position="7"/>
        <end position="24"/>
    </location>
</feature>
<keyword evidence="4" id="KW-1185">Reference proteome</keyword>
<name>A0A4S3PLA3_9BACI</name>
<feature type="transmembrane region" description="Helical" evidence="1">
    <location>
        <begin position="234"/>
        <end position="255"/>
    </location>
</feature>
<keyword evidence="1" id="KW-0812">Transmembrane</keyword>
<dbReference type="Proteomes" id="UP000306477">
    <property type="component" value="Unassembled WGS sequence"/>
</dbReference>
<protein>
    <submittedName>
        <fullName evidence="3">DUF4350 domain-containing protein</fullName>
    </submittedName>
</protein>
<keyword evidence="1" id="KW-0472">Membrane</keyword>
<dbReference type="STRING" id="1033734.GCA_000285535_00426"/>
<dbReference type="EMBL" id="SLUB01000051">
    <property type="protein sequence ID" value="THE10267.1"/>
    <property type="molecule type" value="Genomic_DNA"/>
</dbReference>
<gene>
    <name evidence="3" type="ORF">E1I69_19580</name>
</gene>
<reference evidence="3 4" key="1">
    <citation type="journal article" date="2019" name="Indoor Air">
        <title>Impacts of indoor surface finishes on bacterial viability.</title>
        <authorList>
            <person name="Hu J."/>
            <person name="Maamar S.B."/>
            <person name="Glawe A.J."/>
            <person name="Gottel N."/>
            <person name="Gilbert J.A."/>
            <person name="Hartmann E.M."/>
        </authorList>
    </citation>
    <scope>NUCLEOTIDE SEQUENCE [LARGE SCALE GENOMIC DNA]</scope>
    <source>
        <strain evidence="3 4">AF060A6</strain>
    </source>
</reference>
<dbReference type="InterPro" id="IPR025646">
    <property type="entry name" value="DUF4350"/>
</dbReference>
<evidence type="ECO:0000313" key="4">
    <source>
        <dbReference type="Proteomes" id="UP000306477"/>
    </source>
</evidence>
<feature type="domain" description="DUF4350" evidence="2">
    <location>
        <begin position="37"/>
        <end position="207"/>
    </location>
</feature>
<organism evidence="3 4">
    <name type="scientific">Bacillus timonensis</name>
    <dbReference type="NCBI Taxonomy" id="1033734"/>
    <lineage>
        <taxon>Bacteria</taxon>
        <taxon>Bacillati</taxon>
        <taxon>Bacillota</taxon>
        <taxon>Bacilli</taxon>
        <taxon>Bacillales</taxon>
        <taxon>Bacillaceae</taxon>
        <taxon>Bacillus</taxon>
    </lineage>
</organism>